<protein>
    <submittedName>
        <fullName evidence="6 7">MurR/RpiR family transcriptional regulator</fullName>
    </submittedName>
</protein>
<dbReference type="InterPro" id="IPR046348">
    <property type="entry name" value="SIS_dom_sf"/>
</dbReference>
<dbReference type="PANTHER" id="PTHR30514:SF1">
    <property type="entry name" value="HTH-TYPE TRANSCRIPTIONAL REGULATOR HEXR-RELATED"/>
    <property type="match status" value="1"/>
</dbReference>
<dbReference type="Pfam" id="PF01418">
    <property type="entry name" value="HTH_6"/>
    <property type="match status" value="1"/>
</dbReference>
<dbReference type="Pfam" id="PF01380">
    <property type="entry name" value="SIS"/>
    <property type="match status" value="1"/>
</dbReference>
<reference evidence="6 9" key="2">
    <citation type="submission" date="2020-07" db="EMBL/GenBank/DDBJ databases">
        <title>Sequencing the genomes of 1000 actinobacteria strains.</title>
        <authorList>
            <person name="Klenk H.-P."/>
        </authorList>
    </citation>
    <scope>NUCLEOTIDE SEQUENCE [LARGE SCALE GENOMIC DNA]</scope>
    <source>
        <strain evidence="6 9">DSM 23870</strain>
    </source>
</reference>
<dbReference type="CDD" id="cd05013">
    <property type="entry name" value="SIS_RpiR"/>
    <property type="match status" value="1"/>
</dbReference>
<dbReference type="PANTHER" id="PTHR30514">
    <property type="entry name" value="GLUCOKINASE"/>
    <property type="match status" value="1"/>
</dbReference>
<dbReference type="GO" id="GO:1901135">
    <property type="term" value="P:carbohydrate derivative metabolic process"/>
    <property type="evidence" value="ECO:0007669"/>
    <property type="project" value="InterPro"/>
</dbReference>
<evidence type="ECO:0000259" key="4">
    <source>
        <dbReference type="PROSITE" id="PS51071"/>
    </source>
</evidence>
<name>A0A4Q2M8B7_9MICO</name>
<proteinExistence type="predicted"/>
<keyword evidence="8" id="KW-1185">Reference proteome</keyword>
<evidence type="ECO:0000313" key="7">
    <source>
        <dbReference type="EMBL" id="RXZ88329.1"/>
    </source>
</evidence>
<dbReference type="Gene3D" id="3.40.50.10490">
    <property type="entry name" value="Glucose-6-phosphate isomerase like protein, domain 1"/>
    <property type="match status" value="1"/>
</dbReference>
<dbReference type="EMBL" id="SDPM01000001">
    <property type="protein sequence ID" value="RXZ88329.1"/>
    <property type="molecule type" value="Genomic_DNA"/>
</dbReference>
<dbReference type="EMBL" id="JACCBI010000001">
    <property type="protein sequence ID" value="NYD67446.1"/>
    <property type="molecule type" value="Genomic_DNA"/>
</dbReference>
<dbReference type="GO" id="GO:0003677">
    <property type="term" value="F:DNA binding"/>
    <property type="evidence" value="ECO:0007669"/>
    <property type="project" value="UniProtKB-KW"/>
</dbReference>
<dbReference type="InterPro" id="IPR047640">
    <property type="entry name" value="RpiR-like"/>
</dbReference>
<evidence type="ECO:0000313" key="6">
    <source>
        <dbReference type="EMBL" id="NYD67446.1"/>
    </source>
</evidence>
<dbReference type="SUPFAM" id="SSF46689">
    <property type="entry name" value="Homeodomain-like"/>
    <property type="match status" value="1"/>
</dbReference>
<evidence type="ECO:0000259" key="5">
    <source>
        <dbReference type="PROSITE" id="PS51464"/>
    </source>
</evidence>
<organism evidence="7 8">
    <name type="scientific">Agromyces atrinae</name>
    <dbReference type="NCBI Taxonomy" id="592376"/>
    <lineage>
        <taxon>Bacteria</taxon>
        <taxon>Bacillati</taxon>
        <taxon>Actinomycetota</taxon>
        <taxon>Actinomycetes</taxon>
        <taxon>Micrococcales</taxon>
        <taxon>Microbacteriaceae</taxon>
        <taxon>Agromyces</taxon>
    </lineage>
</organism>
<dbReference type="InterPro" id="IPR035472">
    <property type="entry name" value="RpiR-like_SIS"/>
</dbReference>
<sequence length="297" mass="31935">MASDTRNERDSRTVLVGIRSALPGLRPAERRIAELILDDPAGFAARSMAEICDAAGTSTTTLVRFYQRIGYTRFQDLRLDLTRESLRERLENADFPDEVRDIDRDDDLDAVIAKVARSETLSISDTAQALDTDALRRAVDLVAGSTRTDTFGVGAGSIVALDLQRKLSRIGRVALTWPDSHAAWTAAAVFTPGTVAIAISHSGETADTVEFLRLAQASGAKTIAITNHGSSALVRHADVVLLTAARETQFRSGALGSRIAQLMVADCLFIGVAQSNYDAAVDALKSTFDAVQRTRTG</sequence>
<dbReference type="Proteomes" id="UP000581087">
    <property type="component" value="Unassembled WGS sequence"/>
</dbReference>
<evidence type="ECO:0000256" key="3">
    <source>
        <dbReference type="ARBA" id="ARBA00023163"/>
    </source>
</evidence>
<keyword evidence="3" id="KW-0804">Transcription</keyword>
<dbReference type="SUPFAM" id="SSF53697">
    <property type="entry name" value="SIS domain"/>
    <property type="match status" value="1"/>
</dbReference>
<accession>A0A4Q2M8B7</accession>
<dbReference type="InterPro" id="IPR001347">
    <property type="entry name" value="SIS_dom"/>
</dbReference>
<keyword evidence="2 6" id="KW-0238">DNA-binding</keyword>
<reference evidence="7 8" key="1">
    <citation type="submission" date="2019-01" db="EMBL/GenBank/DDBJ databases">
        <title>Agromyces.</title>
        <authorList>
            <person name="Li J."/>
        </authorList>
    </citation>
    <scope>NUCLEOTIDE SEQUENCE [LARGE SCALE GENOMIC DNA]</scope>
    <source>
        <strain evidence="7 8">DSM 23870</strain>
    </source>
</reference>
<keyword evidence="1" id="KW-0805">Transcription regulation</keyword>
<dbReference type="InterPro" id="IPR036388">
    <property type="entry name" value="WH-like_DNA-bd_sf"/>
</dbReference>
<dbReference type="AlphaFoldDB" id="A0A4Q2M8B7"/>
<evidence type="ECO:0000256" key="1">
    <source>
        <dbReference type="ARBA" id="ARBA00023015"/>
    </source>
</evidence>
<feature type="domain" description="SIS" evidence="5">
    <location>
        <begin position="138"/>
        <end position="278"/>
    </location>
</feature>
<evidence type="ECO:0000313" key="9">
    <source>
        <dbReference type="Proteomes" id="UP000581087"/>
    </source>
</evidence>
<dbReference type="Proteomes" id="UP000292686">
    <property type="component" value="Unassembled WGS sequence"/>
</dbReference>
<evidence type="ECO:0000313" key="8">
    <source>
        <dbReference type="Proteomes" id="UP000292686"/>
    </source>
</evidence>
<dbReference type="RefSeq" id="WP_129172594.1">
    <property type="nucleotide sequence ID" value="NZ_JACCBI010000001.1"/>
</dbReference>
<dbReference type="Gene3D" id="1.10.10.10">
    <property type="entry name" value="Winged helix-like DNA-binding domain superfamily/Winged helix DNA-binding domain"/>
    <property type="match status" value="1"/>
</dbReference>
<dbReference type="PROSITE" id="PS51071">
    <property type="entry name" value="HTH_RPIR"/>
    <property type="match status" value="1"/>
</dbReference>
<dbReference type="GO" id="GO:0097367">
    <property type="term" value="F:carbohydrate derivative binding"/>
    <property type="evidence" value="ECO:0007669"/>
    <property type="project" value="InterPro"/>
</dbReference>
<comment type="caution">
    <text evidence="7">The sequence shown here is derived from an EMBL/GenBank/DDBJ whole genome shotgun (WGS) entry which is preliminary data.</text>
</comment>
<dbReference type="OrthoDB" id="370421at2"/>
<gene>
    <name evidence="6" type="ORF">BJ972_001965</name>
    <name evidence="7" type="ORF">ESP50_03915</name>
</gene>
<dbReference type="GO" id="GO:0003700">
    <property type="term" value="F:DNA-binding transcription factor activity"/>
    <property type="evidence" value="ECO:0007669"/>
    <property type="project" value="InterPro"/>
</dbReference>
<dbReference type="PROSITE" id="PS51464">
    <property type="entry name" value="SIS"/>
    <property type="match status" value="1"/>
</dbReference>
<evidence type="ECO:0000256" key="2">
    <source>
        <dbReference type="ARBA" id="ARBA00023125"/>
    </source>
</evidence>
<feature type="domain" description="HTH rpiR-type" evidence="4">
    <location>
        <begin position="12"/>
        <end position="88"/>
    </location>
</feature>
<dbReference type="InterPro" id="IPR000281">
    <property type="entry name" value="HTH_RpiR"/>
</dbReference>
<dbReference type="InterPro" id="IPR009057">
    <property type="entry name" value="Homeodomain-like_sf"/>
</dbReference>